<feature type="transmembrane region" description="Helical" evidence="1">
    <location>
        <begin position="100"/>
        <end position="121"/>
    </location>
</feature>
<dbReference type="EMBL" id="JADIMY010000012">
    <property type="protein sequence ID" value="MBO8427053.1"/>
    <property type="molecule type" value="Genomic_DNA"/>
</dbReference>
<keyword evidence="1" id="KW-1133">Transmembrane helix</keyword>
<comment type="caution">
    <text evidence="2">The sequence shown here is derived from an EMBL/GenBank/DDBJ whole genome shotgun (WGS) entry which is preliminary data.</text>
</comment>
<feature type="transmembrane region" description="Helical" evidence="1">
    <location>
        <begin position="216"/>
        <end position="234"/>
    </location>
</feature>
<name>A0A9D9DGF9_9BACL</name>
<reference evidence="2" key="2">
    <citation type="journal article" date="2021" name="PeerJ">
        <title>Extensive microbial diversity within the chicken gut microbiome revealed by metagenomics and culture.</title>
        <authorList>
            <person name="Gilroy R."/>
            <person name="Ravi A."/>
            <person name="Getino M."/>
            <person name="Pursley I."/>
            <person name="Horton D.L."/>
            <person name="Alikhan N.F."/>
            <person name="Baker D."/>
            <person name="Gharbi K."/>
            <person name="Hall N."/>
            <person name="Watson M."/>
            <person name="Adriaenssens E.M."/>
            <person name="Foster-Nyarko E."/>
            <person name="Jarju S."/>
            <person name="Secka A."/>
            <person name="Antonio M."/>
            <person name="Oren A."/>
            <person name="Chaudhuri R.R."/>
            <person name="La Ragione R."/>
            <person name="Hildebrand F."/>
            <person name="Pallen M.J."/>
        </authorList>
    </citation>
    <scope>NUCLEOTIDE SEQUENCE</scope>
    <source>
        <strain evidence="2">11159</strain>
    </source>
</reference>
<dbReference type="InterPro" id="IPR008875">
    <property type="entry name" value="TraX"/>
</dbReference>
<evidence type="ECO:0008006" key="4">
    <source>
        <dbReference type="Google" id="ProtNLM"/>
    </source>
</evidence>
<feature type="transmembrane region" description="Helical" evidence="1">
    <location>
        <begin position="274"/>
        <end position="293"/>
    </location>
</feature>
<dbReference type="Pfam" id="PF05857">
    <property type="entry name" value="TraX"/>
    <property type="match status" value="1"/>
</dbReference>
<feature type="transmembrane region" description="Helical" evidence="1">
    <location>
        <begin position="12"/>
        <end position="31"/>
    </location>
</feature>
<accession>A0A9D9DGF9</accession>
<protein>
    <recommendedName>
        <fullName evidence="4">TraX family protein</fullName>
    </recommendedName>
</protein>
<feature type="transmembrane region" description="Helical" evidence="1">
    <location>
        <begin position="164"/>
        <end position="186"/>
    </location>
</feature>
<feature type="transmembrane region" description="Helical" evidence="1">
    <location>
        <begin position="71"/>
        <end position="94"/>
    </location>
</feature>
<reference evidence="2" key="1">
    <citation type="submission" date="2020-10" db="EMBL/GenBank/DDBJ databases">
        <authorList>
            <person name="Gilroy R."/>
        </authorList>
    </citation>
    <scope>NUCLEOTIDE SEQUENCE</scope>
    <source>
        <strain evidence="2">11159</strain>
    </source>
</reference>
<dbReference type="AlphaFoldDB" id="A0A9D9DGF9"/>
<proteinExistence type="predicted"/>
<gene>
    <name evidence="2" type="ORF">IAC58_00620</name>
</gene>
<feature type="transmembrane region" description="Helical" evidence="1">
    <location>
        <begin position="37"/>
        <end position="59"/>
    </location>
</feature>
<feature type="transmembrane region" description="Helical" evidence="1">
    <location>
        <begin position="246"/>
        <end position="262"/>
    </location>
</feature>
<sequence>MKKFLTSNKLKFIACFSMLFDHIGKIIYLFFPNDTTYWVNYSFSIIGRISFPIFLFLIIEGFYHTKDIKKYFLRLGAVGTLVAVGEIILSLIPQLALTDIIFKAGNIFVDLILTLLVFYLFNSPKTNTKMLTLLPLLYFILCLLLQNGVIYIENDILKGILSGLMSQYSFITPLIIVLFISIHYLYRKLLTSKYSEQELQTINTELLFKNVRISSFIFTITIVSLLMYLLTYFIKDATTLNTDLVINTYFIISVPFIYFYNGNKGSDNKILQKAYYLFYPIHLVIIFLITYLVSLI</sequence>
<keyword evidence="1" id="KW-0812">Transmembrane</keyword>
<dbReference type="Proteomes" id="UP000823613">
    <property type="component" value="Unassembled WGS sequence"/>
</dbReference>
<evidence type="ECO:0000256" key="1">
    <source>
        <dbReference type="SAM" id="Phobius"/>
    </source>
</evidence>
<organism evidence="2 3">
    <name type="scientific">Candidatus Onthovivens merdipullorum</name>
    <dbReference type="NCBI Taxonomy" id="2840889"/>
    <lineage>
        <taxon>Bacteria</taxon>
        <taxon>Bacillati</taxon>
        <taxon>Bacillota</taxon>
        <taxon>Bacilli</taxon>
        <taxon>Bacillales</taxon>
        <taxon>Candidatus Onthovivens</taxon>
    </lineage>
</organism>
<evidence type="ECO:0000313" key="2">
    <source>
        <dbReference type="EMBL" id="MBO8427053.1"/>
    </source>
</evidence>
<evidence type="ECO:0000313" key="3">
    <source>
        <dbReference type="Proteomes" id="UP000823613"/>
    </source>
</evidence>
<feature type="transmembrane region" description="Helical" evidence="1">
    <location>
        <begin position="133"/>
        <end position="152"/>
    </location>
</feature>
<keyword evidence="1" id="KW-0472">Membrane</keyword>